<evidence type="ECO:0000313" key="3">
    <source>
        <dbReference type="EMBL" id="KAK0617088.1"/>
    </source>
</evidence>
<feature type="compositionally biased region" description="Acidic residues" evidence="2">
    <location>
        <begin position="190"/>
        <end position="209"/>
    </location>
</feature>
<evidence type="ECO:0000256" key="2">
    <source>
        <dbReference type="SAM" id="MobiDB-lite"/>
    </source>
</evidence>
<dbReference type="EMBL" id="JAULSU010000005">
    <property type="protein sequence ID" value="KAK0617088.1"/>
    <property type="molecule type" value="Genomic_DNA"/>
</dbReference>
<organism evidence="3 4">
    <name type="scientific">Immersiella caudata</name>
    <dbReference type="NCBI Taxonomy" id="314043"/>
    <lineage>
        <taxon>Eukaryota</taxon>
        <taxon>Fungi</taxon>
        <taxon>Dikarya</taxon>
        <taxon>Ascomycota</taxon>
        <taxon>Pezizomycotina</taxon>
        <taxon>Sordariomycetes</taxon>
        <taxon>Sordariomycetidae</taxon>
        <taxon>Sordariales</taxon>
        <taxon>Lasiosphaeriaceae</taxon>
        <taxon>Immersiella</taxon>
    </lineage>
</organism>
<feature type="compositionally biased region" description="Low complexity" evidence="2">
    <location>
        <begin position="17"/>
        <end position="30"/>
    </location>
</feature>
<dbReference type="AlphaFoldDB" id="A0AA39WKH7"/>
<accession>A0AA39WKH7</accession>
<feature type="compositionally biased region" description="Basic residues" evidence="2">
    <location>
        <begin position="132"/>
        <end position="141"/>
    </location>
</feature>
<reference evidence="3" key="1">
    <citation type="submission" date="2023-06" db="EMBL/GenBank/DDBJ databases">
        <title>Genome-scale phylogeny and comparative genomics of the fungal order Sordariales.</title>
        <authorList>
            <consortium name="Lawrence Berkeley National Laboratory"/>
            <person name="Hensen N."/>
            <person name="Bonometti L."/>
            <person name="Westerberg I."/>
            <person name="Brannstrom I.O."/>
            <person name="Guillou S."/>
            <person name="Cros-Aarteil S."/>
            <person name="Calhoun S."/>
            <person name="Haridas S."/>
            <person name="Kuo A."/>
            <person name="Mondo S."/>
            <person name="Pangilinan J."/>
            <person name="Riley R."/>
            <person name="Labutti K."/>
            <person name="Andreopoulos B."/>
            <person name="Lipzen A."/>
            <person name="Chen C."/>
            <person name="Yanf M."/>
            <person name="Daum C."/>
            <person name="Ng V."/>
            <person name="Clum A."/>
            <person name="Steindorff A."/>
            <person name="Ohm R."/>
            <person name="Martin F."/>
            <person name="Silar P."/>
            <person name="Natvig D."/>
            <person name="Lalanne C."/>
            <person name="Gautier V."/>
            <person name="Ament-Velasquez S.L."/>
            <person name="Kruys A."/>
            <person name="Hutchinson M.I."/>
            <person name="Powell A.J."/>
            <person name="Barry K."/>
            <person name="Miller A.N."/>
            <person name="Grigoriev I.V."/>
            <person name="Debuchy R."/>
            <person name="Gladieux P."/>
            <person name="Thoren M.H."/>
            <person name="Johannesson H."/>
        </authorList>
    </citation>
    <scope>NUCLEOTIDE SEQUENCE</scope>
    <source>
        <strain evidence="3">CBS 606.72</strain>
    </source>
</reference>
<feature type="compositionally biased region" description="Basic and acidic residues" evidence="2">
    <location>
        <begin position="210"/>
        <end position="227"/>
    </location>
</feature>
<feature type="coiled-coil region" evidence="1">
    <location>
        <begin position="510"/>
        <end position="544"/>
    </location>
</feature>
<keyword evidence="4" id="KW-1185">Reference proteome</keyword>
<feature type="compositionally biased region" description="Basic and acidic residues" evidence="2">
    <location>
        <begin position="179"/>
        <end position="189"/>
    </location>
</feature>
<name>A0AA39WKH7_9PEZI</name>
<evidence type="ECO:0000313" key="4">
    <source>
        <dbReference type="Proteomes" id="UP001175000"/>
    </source>
</evidence>
<sequence>MAKPSRRGLRSQTAVGQSRSPAQDSSSDSSIPNTTAPARKASMTATLRAKRRPSGNPEQPPPKRTRRLDAKFPKARPSRDGEDGPGPGEDVIVNPAVLDALNNGPFNSSSRPVRQHGSGIAGGIPRSSKTSKQPRNRKRPHSAGWIALDSIEESPPPPSRQRDVAIDSVEREEPDESESDHAQHFQDRAAEEEEDNEVEHGSEDEDGDENEYRHYDEVEAEDGHRESPFATPAPRTINGLSRQHNPPRRREEFDVEDEDFGYGRSAQPRMASHGRVSLSPVTPGIQSIFTAVIGTRRLKAMVRLMGKPGWTGNGKNWEKGFSQGEPGITRIGKQLFKYLHSFRTLIRKNLPKLIGAQDRDLAKQKNWFDTDHATIQKSVSEIAKLVAKIREEAEPPKSTTNLGAGELERREAVTRDLLNPIIPQLVRVLGSLFSLGGVDSENHQILEEVIIIPEVLHYIQAVTRWISSLWVKLKWELEVRPLKNRHVNGTQLERLVKEQSSAWRLFEGAMNELRGDLEDAENQFEKANNEENEEERLVECSQRDEMIREAKKREEVEEIAAKQRQYEAVARSTHRIKSLERPMARMWRKAEESERHHRAPSVQFLHPTPSLGPFMSGARGPPPPQSHGPPVTSNHTVLGHEERDWLLNQIRKVNGEGRTERPSRSRIEEWAEILELEEDGLLVEAAALQYATRDLARVRGLPTPEWAREDWFVAGGGNSR</sequence>
<feature type="region of interest" description="Disordered" evidence="2">
    <location>
        <begin position="1"/>
        <end position="255"/>
    </location>
</feature>
<feature type="region of interest" description="Disordered" evidence="2">
    <location>
        <begin position="593"/>
        <end position="636"/>
    </location>
</feature>
<protein>
    <submittedName>
        <fullName evidence="3">Uncharacterized protein</fullName>
    </submittedName>
</protein>
<gene>
    <name evidence="3" type="ORF">B0T14DRAFT_498175</name>
</gene>
<dbReference type="Proteomes" id="UP001175000">
    <property type="component" value="Unassembled WGS sequence"/>
</dbReference>
<proteinExistence type="predicted"/>
<keyword evidence="1" id="KW-0175">Coiled coil</keyword>
<comment type="caution">
    <text evidence="3">The sequence shown here is derived from an EMBL/GenBank/DDBJ whole genome shotgun (WGS) entry which is preliminary data.</text>
</comment>
<evidence type="ECO:0000256" key="1">
    <source>
        <dbReference type="SAM" id="Coils"/>
    </source>
</evidence>
<feature type="compositionally biased region" description="Basic and acidic residues" evidence="2">
    <location>
        <begin position="67"/>
        <end position="82"/>
    </location>
</feature>
<feature type="compositionally biased region" description="Basic and acidic residues" evidence="2">
    <location>
        <begin position="160"/>
        <end position="171"/>
    </location>
</feature>